<evidence type="ECO:0000313" key="2">
    <source>
        <dbReference type="Proteomes" id="UP001595840"/>
    </source>
</evidence>
<proteinExistence type="predicted"/>
<sequence length="206" mass="23787">MHIQRLKLAEQDFLSRYPGGFQHPDMLAIGKKHNVTKLSDFCQQAFAKRNFSNTNQIIEDWLKVISRSSMISLFEKPKFKSFIGTRNSDELRALVQSAKMMLHGKAESGFELQLDLLKMDKLAKWSIISALPAYYRLQAEIFIKPTTAKGVVNYFELENLAYKPTPSWDFYANYREQLMLMKEKVDESLSPNNPAFSGFLMMSLPK</sequence>
<reference evidence="2" key="1">
    <citation type="journal article" date="2019" name="Int. J. Syst. Evol. Microbiol.">
        <title>The Global Catalogue of Microorganisms (GCM) 10K type strain sequencing project: providing services to taxonomists for standard genome sequencing and annotation.</title>
        <authorList>
            <consortium name="The Broad Institute Genomics Platform"/>
            <consortium name="The Broad Institute Genome Sequencing Center for Infectious Disease"/>
            <person name="Wu L."/>
            <person name="Ma J."/>
        </authorList>
    </citation>
    <scope>NUCLEOTIDE SEQUENCE [LARGE SCALE GENOMIC DNA]</scope>
    <source>
        <strain evidence="2">CECT 8570</strain>
    </source>
</reference>
<comment type="caution">
    <text evidence="1">The sequence shown here is derived from an EMBL/GenBank/DDBJ whole genome shotgun (WGS) entry which is preliminary data.</text>
</comment>
<keyword evidence="2" id="KW-1185">Reference proteome</keyword>
<protein>
    <submittedName>
        <fullName evidence="1">Uncharacterized protein</fullName>
    </submittedName>
</protein>
<dbReference type="Proteomes" id="UP001595840">
    <property type="component" value="Unassembled WGS sequence"/>
</dbReference>
<evidence type="ECO:0000313" key="1">
    <source>
        <dbReference type="EMBL" id="MFC4362256.1"/>
    </source>
</evidence>
<name>A0ABV8V2Z4_9GAMM</name>
<dbReference type="EMBL" id="JBHSCX010000005">
    <property type="protein sequence ID" value="MFC4362256.1"/>
    <property type="molecule type" value="Genomic_DNA"/>
</dbReference>
<gene>
    <name evidence="1" type="ORF">ACFOX3_08080</name>
</gene>
<dbReference type="RefSeq" id="WP_290265521.1">
    <property type="nucleotide sequence ID" value="NZ_JAUFQG010000006.1"/>
</dbReference>
<organism evidence="1 2">
    <name type="scientific">Simiduia curdlanivorans</name>
    <dbReference type="NCBI Taxonomy" id="1492769"/>
    <lineage>
        <taxon>Bacteria</taxon>
        <taxon>Pseudomonadati</taxon>
        <taxon>Pseudomonadota</taxon>
        <taxon>Gammaproteobacteria</taxon>
        <taxon>Cellvibrionales</taxon>
        <taxon>Cellvibrionaceae</taxon>
        <taxon>Simiduia</taxon>
    </lineage>
</organism>
<accession>A0ABV8V2Z4</accession>